<comment type="caution">
    <text evidence="2">The sequence shown here is derived from an EMBL/GenBank/DDBJ whole genome shotgun (WGS) entry which is preliminary data.</text>
</comment>
<gene>
    <name evidence="2" type="ORF">BG006_002641</name>
</gene>
<protein>
    <submittedName>
        <fullName evidence="2">Uncharacterized protein</fullName>
    </submittedName>
</protein>
<feature type="signal peptide" evidence="1">
    <location>
        <begin position="1"/>
        <end position="26"/>
    </location>
</feature>
<keyword evidence="1" id="KW-0732">Signal</keyword>
<evidence type="ECO:0000256" key="1">
    <source>
        <dbReference type="SAM" id="SignalP"/>
    </source>
</evidence>
<evidence type="ECO:0000313" key="2">
    <source>
        <dbReference type="EMBL" id="KAF9321291.1"/>
    </source>
</evidence>
<keyword evidence="3" id="KW-1185">Reference proteome</keyword>
<sequence length="95" mass="10306">KITMRFTSLSTATFVVASALVLGTEALRCKCTSNGFNNQSDWGIACCKKLGGQVMQNTFGNFLGCDSDSLGANNDKFNECCKSYNSNYYRGCSII</sequence>
<reference evidence="2" key="1">
    <citation type="journal article" date="2020" name="Fungal Divers.">
        <title>Resolving the Mortierellaceae phylogeny through synthesis of multi-gene phylogenetics and phylogenomics.</title>
        <authorList>
            <person name="Vandepol N."/>
            <person name="Liber J."/>
            <person name="Desiro A."/>
            <person name="Na H."/>
            <person name="Kennedy M."/>
            <person name="Barry K."/>
            <person name="Grigoriev I.V."/>
            <person name="Miller A.N."/>
            <person name="O'Donnell K."/>
            <person name="Stajich J.E."/>
            <person name="Bonito G."/>
        </authorList>
    </citation>
    <scope>NUCLEOTIDE SEQUENCE</scope>
    <source>
        <strain evidence="2">NVP1</strain>
    </source>
</reference>
<dbReference type="AlphaFoldDB" id="A0A9P5SBC5"/>
<dbReference type="Proteomes" id="UP000696485">
    <property type="component" value="Unassembled WGS sequence"/>
</dbReference>
<name>A0A9P5SBC5_9FUNG</name>
<feature type="non-terminal residue" evidence="2">
    <location>
        <position position="1"/>
    </location>
</feature>
<feature type="chain" id="PRO_5040434823" evidence="1">
    <location>
        <begin position="27"/>
        <end position="95"/>
    </location>
</feature>
<dbReference type="EMBL" id="JAAAUY010001636">
    <property type="protein sequence ID" value="KAF9321291.1"/>
    <property type="molecule type" value="Genomic_DNA"/>
</dbReference>
<evidence type="ECO:0000313" key="3">
    <source>
        <dbReference type="Proteomes" id="UP000696485"/>
    </source>
</evidence>
<accession>A0A9P5SBC5</accession>
<proteinExistence type="predicted"/>
<organism evidence="2 3">
    <name type="scientific">Podila minutissima</name>
    <dbReference type="NCBI Taxonomy" id="64525"/>
    <lineage>
        <taxon>Eukaryota</taxon>
        <taxon>Fungi</taxon>
        <taxon>Fungi incertae sedis</taxon>
        <taxon>Mucoromycota</taxon>
        <taxon>Mortierellomycotina</taxon>
        <taxon>Mortierellomycetes</taxon>
        <taxon>Mortierellales</taxon>
        <taxon>Mortierellaceae</taxon>
        <taxon>Podila</taxon>
    </lineage>
</organism>